<reference evidence="8" key="1">
    <citation type="submission" date="2015-12" db="EMBL/GenBank/DDBJ databases">
        <title>Update maize B73 reference genome by single molecule sequencing technologies.</title>
        <authorList>
            <consortium name="Maize Genome Sequencing Project"/>
            <person name="Ware D."/>
        </authorList>
    </citation>
    <scope>NUCLEOTIDE SEQUENCE [LARGE SCALE GENOMIC DNA]</scope>
    <source>
        <tissue evidence="8">Seedling</tissue>
    </source>
</reference>
<evidence type="ECO:0000256" key="6">
    <source>
        <dbReference type="ARBA" id="ARBA00022927"/>
    </source>
</evidence>
<evidence type="ECO:0000256" key="5">
    <source>
        <dbReference type="ARBA" id="ARBA00022737"/>
    </source>
</evidence>
<dbReference type="InterPro" id="IPR016024">
    <property type="entry name" value="ARM-type_fold"/>
</dbReference>
<keyword evidence="5" id="KW-0677">Repeat</keyword>
<proteinExistence type="predicted"/>
<name>A0A1D6JWZ0_MAIZE</name>
<keyword evidence="4" id="KW-0963">Cytoplasm</keyword>
<evidence type="ECO:0000256" key="4">
    <source>
        <dbReference type="ARBA" id="ARBA00022490"/>
    </source>
</evidence>
<dbReference type="EMBL" id="CM007647">
    <property type="protein sequence ID" value="ONL96239.1"/>
    <property type="molecule type" value="Genomic_DNA"/>
</dbReference>
<dbReference type="Gene3D" id="1.25.10.10">
    <property type="entry name" value="Leucine-rich Repeat Variant"/>
    <property type="match status" value="1"/>
</dbReference>
<keyword evidence="6" id="KW-0653">Protein transport</keyword>
<keyword evidence="7" id="KW-0539">Nucleus</keyword>
<keyword evidence="3" id="KW-0813">Transport</keyword>
<sequence>MAQSLELLLIQFLMPDNDARRQAEEQIRRLARDPQVVPALVHHLRTAKTPNVRQLAAVLLRKKITSHWPKLPADSKASLKQALIDSITLDHSHPVRRASANVVSIIAKYAIPAGEWPELLPFLFQCSQSPQEDHREVALILFSSLTETIGATFQSHLNNLQPILLKCLQDETSSRVRIAALKAVGSFIEYVNDGGDIVKMFRDFVPSILNISRQCLANGEEDVASIAFEIFDELIESPAPLLGDSVRSIVQFSLEVSANQDLEINIRQQAIQIISWLVKFKASFLKKHKLVVPILQVMCPLLTETANEDEDSDLAADRSAAEVIDTMAINLPRHVLAPVLEFASLSFHHINPKYREAAVTSLGVISEGCCEHLKDKLEDCLKIVLEALKDQEQMVRGAASFALGQFAEHLQPEILSHYASVLPCILNALEDPSDEVKEKSYYALAAFCEDMGEDILPYLEPLICRLVMSLQSSPRNLQETCMSAIGSVAAAAEQAFTPYAEKVLEMMKGFMVLINDEDLCARARATEVVGIVAMAVGRARIEAILPPFIEASISGFGLDYSELREYTHGFFSNVAEILGDSFTQYLPHVVPLVFSSCNLDDGSAVDIDDADSIENGFGGVSSDDDVNDEPRVRNISVRTGVLDEKAAATQAIGFFALHTKSAYAPYLEESLKILIRHSGYFHEDVRLQAVISLKHEVLLGYDQQTVHMVMENTVLHCKLHCLHSGV</sequence>
<dbReference type="SMART" id="SM00913">
    <property type="entry name" value="IBN_N"/>
    <property type="match status" value="1"/>
</dbReference>
<dbReference type="Pfam" id="PF03810">
    <property type="entry name" value="IBN_N"/>
    <property type="match status" value="1"/>
</dbReference>
<evidence type="ECO:0000313" key="8">
    <source>
        <dbReference type="EMBL" id="ONL96239.1"/>
    </source>
</evidence>
<dbReference type="GO" id="GO:0031267">
    <property type="term" value="F:small GTPase binding"/>
    <property type="evidence" value="ECO:0007669"/>
    <property type="project" value="InterPro"/>
</dbReference>
<dbReference type="InterPro" id="IPR021133">
    <property type="entry name" value="HEAT_type_2"/>
</dbReference>
<dbReference type="InterPro" id="IPR001494">
    <property type="entry name" value="Importin-beta_N"/>
</dbReference>
<evidence type="ECO:0000256" key="2">
    <source>
        <dbReference type="ARBA" id="ARBA00004496"/>
    </source>
</evidence>
<dbReference type="Pfam" id="PF25780">
    <property type="entry name" value="TPR_IPO5"/>
    <property type="match status" value="1"/>
</dbReference>
<dbReference type="GO" id="GO:0005737">
    <property type="term" value="C:cytoplasm"/>
    <property type="evidence" value="ECO:0007669"/>
    <property type="project" value="UniProtKB-SubCell"/>
</dbReference>
<dbReference type="PROSITE" id="PS50077">
    <property type="entry name" value="HEAT_REPEAT"/>
    <property type="match status" value="3"/>
</dbReference>
<dbReference type="Pfam" id="PF25574">
    <property type="entry name" value="TPR_IMB1"/>
    <property type="match status" value="1"/>
</dbReference>
<evidence type="ECO:0000256" key="1">
    <source>
        <dbReference type="ARBA" id="ARBA00004123"/>
    </source>
</evidence>
<dbReference type="InterPro" id="IPR057672">
    <property type="entry name" value="TPR_IPO4/5"/>
</dbReference>
<dbReference type="ExpressionAtlas" id="A0A1D6JWZ0">
    <property type="expression patterns" value="baseline and differential"/>
</dbReference>
<dbReference type="AlphaFoldDB" id="A0A1D6JWZ0"/>
<dbReference type="InterPro" id="IPR058584">
    <property type="entry name" value="IMB1_TNPO1-like_TPR"/>
</dbReference>
<evidence type="ECO:0000256" key="3">
    <source>
        <dbReference type="ARBA" id="ARBA00022448"/>
    </source>
</evidence>
<comment type="subcellular location">
    <subcellularLocation>
        <location evidence="2">Cytoplasm</location>
    </subcellularLocation>
    <subcellularLocation>
        <location evidence="1">Nucleus</location>
    </subcellularLocation>
</comment>
<gene>
    <name evidence="8" type="ORF">ZEAMMB73_Zm00001d028511</name>
</gene>
<dbReference type="PANTHER" id="PTHR10527">
    <property type="entry name" value="IMPORTIN BETA"/>
    <property type="match status" value="1"/>
</dbReference>
<evidence type="ECO:0000256" key="7">
    <source>
        <dbReference type="ARBA" id="ARBA00023242"/>
    </source>
</evidence>
<protein>
    <submittedName>
        <fullName evidence="8">ARM repeat superfamily protein</fullName>
    </submittedName>
</protein>
<accession>A0A1D6JWZ0</accession>
<dbReference type="SUPFAM" id="SSF48371">
    <property type="entry name" value="ARM repeat"/>
    <property type="match status" value="1"/>
</dbReference>
<dbReference type="InterPro" id="IPR040122">
    <property type="entry name" value="Importin_beta"/>
</dbReference>
<dbReference type="PROSITE" id="PS50166">
    <property type="entry name" value="IMPORTIN_B_NT"/>
    <property type="match status" value="1"/>
</dbReference>
<dbReference type="GO" id="GO:0006606">
    <property type="term" value="P:protein import into nucleus"/>
    <property type="evidence" value="ECO:0007669"/>
    <property type="project" value="InterPro"/>
</dbReference>
<dbReference type="InterPro" id="IPR011989">
    <property type="entry name" value="ARM-like"/>
</dbReference>
<organism evidence="8">
    <name type="scientific">Zea mays</name>
    <name type="common">Maize</name>
    <dbReference type="NCBI Taxonomy" id="4577"/>
    <lineage>
        <taxon>Eukaryota</taxon>
        <taxon>Viridiplantae</taxon>
        <taxon>Streptophyta</taxon>
        <taxon>Embryophyta</taxon>
        <taxon>Tracheophyta</taxon>
        <taxon>Spermatophyta</taxon>
        <taxon>Magnoliopsida</taxon>
        <taxon>Liliopsida</taxon>
        <taxon>Poales</taxon>
        <taxon>Poaceae</taxon>
        <taxon>PACMAD clade</taxon>
        <taxon>Panicoideae</taxon>
        <taxon>Andropogonodae</taxon>
        <taxon>Andropogoneae</taxon>
        <taxon>Tripsacinae</taxon>
        <taxon>Zea</taxon>
    </lineage>
</organism>